<sequence>MHYSLLSRFEGGWVGSEIVEHCPEIFGQDDSGLSISGSYSLTKKIKFCVLKHLITGNSLDYLKHLRESDGVRDEFAPPGEGMTEAEVAVMSLPLILYWHDQPDLLEQALRGLAQDYLRESGTVDEVLLWGQSMAIALQGTNPRQALEQLHPWVVGHCPHLTPSLKALKTALNRDEPWILSNLHNQELNAPARPIWMALYNWAATPEDLATSLQRALYPEPTPHCTLQLTGALSGVYNSMINLPIPWRLSRDLSPLLKPVEALFAAWSGVYSLWAIPDLSQEAIAPSPNLQRRPQLSIISQRR</sequence>
<dbReference type="InterPro" id="IPR036705">
    <property type="entry name" value="Ribosyl_crysJ1_sf"/>
</dbReference>
<dbReference type="EMBL" id="JAIHOM010000175">
    <property type="protein sequence ID" value="MCW6038767.1"/>
    <property type="molecule type" value="Genomic_DNA"/>
</dbReference>
<accession>A0ABT3LB78</accession>
<proteinExistence type="predicted"/>
<reference evidence="1 2" key="1">
    <citation type="submission" date="2021-08" db="EMBL/GenBank/DDBJ databases">
        <title>Draft genome sequence of Spirulina subsalsa with high tolerance to salinity and hype-accumulation of phycocyanin.</title>
        <authorList>
            <person name="Pei H."/>
            <person name="Jiang L."/>
        </authorList>
    </citation>
    <scope>NUCLEOTIDE SEQUENCE [LARGE SCALE GENOMIC DNA]</scope>
    <source>
        <strain evidence="1 2">FACHB-351</strain>
    </source>
</reference>
<protein>
    <submittedName>
        <fullName evidence="1">Uncharacterized protein</fullName>
    </submittedName>
</protein>
<comment type="caution">
    <text evidence="1">The sequence shown here is derived from an EMBL/GenBank/DDBJ whole genome shotgun (WGS) entry which is preliminary data.</text>
</comment>
<dbReference type="RefSeq" id="WP_265266693.1">
    <property type="nucleotide sequence ID" value="NZ_JAIHOM010000175.1"/>
</dbReference>
<evidence type="ECO:0000313" key="1">
    <source>
        <dbReference type="EMBL" id="MCW6038767.1"/>
    </source>
</evidence>
<evidence type="ECO:0000313" key="2">
    <source>
        <dbReference type="Proteomes" id="UP001526426"/>
    </source>
</evidence>
<gene>
    <name evidence="1" type="ORF">K4A83_21205</name>
</gene>
<dbReference type="Proteomes" id="UP001526426">
    <property type="component" value="Unassembled WGS sequence"/>
</dbReference>
<organism evidence="1 2">
    <name type="scientific">Spirulina subsalsa FACHB-351</name>
    <dbReference type="NCBI Taxonomy" id="234711"/>
    <lineage>
        <taxon>Bacteria</taxon>
        <taxon>Bacillati</taxon>
        <taxon>Cyanobacteriota</taxon>
        <taxon>Cyanophyceae</taxon>
        <taxon>Spirulinales</taxon>
        <taxon>Spirulinaceae</taxon>
        <taxon>Spirulina</taxon>
    </lineage>
</organism>
<keyword evidence="2" id="KW-1185">Reference proteome</keyword>
<dbReference type="SUPFAM" id="SSF101478">
    <property type="entry name" value="ADP-ribosylglycohydrolase"/>
    <property type="match status" value="1"/>
</dbReference>
<name>A0ABT3LB78_9CYAN</name>